<feature type="signal peptide" evidence="1">
    <location>
        <begin position="1"/>
        <end position="32"/>
    </location>
</feature>
<evidence type="ECO:0000313" key="2">
    <source>
        <dbReference type="EMBL" id="MCG4618461.1"/>
    </source>
</evidence>
<sequence>MSKSMFRRLVVFLPVLGVALAGLLGVSSPARAEDKPEVCEFDCGIGEKSNFSLNDAQVAGGGAKVEGDIPGTTYTYSPDGKFRLVQGERMYVEYVDKDSITDYSGNAQNIPGSITLRWPKAAFEAKTGELLDVELTLSDISLRVADYTNEYTYDYDLEHLVDRFPLVFMYNTRCNPKDISPGCSSFNYDIRESLAHSSSSLVANAALATPGYGGSNFDLVDSTSHLTYRFFKQDGEESDQVGTTFIGDFMKPGMVGGIGNWSPNWDQVDPMQPHVKILSGNGCLRQPDRKIGPWVFDPGVKFGEERPCKQAWSQADHSEKVGAPYVEMSMKSGLTIELSNKEPTGIVFSNRSCFYHVPAELRISKVGEGDSVFTGEDSNGHKVTKALNGSTVEFTYKVENLGRAPVWDIKVTDSKGVKVTCPKTVLGAGESMTCTGQGIVKAEPGK</sequence>
<dbReference type="RefSeq" id="WP_238128330.1">
    <property type="nucleotide sequence ID" value="NZ_JAKNHJ010000016.1"/>
</dbReference>
<protein>
    <recommendedName>
        <fullName evidence="4">DUF11 domain-containing protein</fullName>
    </recommendedName>
</protein>
<evidence type="ECO:0008006" key="4">
    <source>
        <dbReference type="Google" id="ProtNLM"/>
    </source>
</evidence>
<reference evidence="2" key="1">
    <citation type="submission" date="2022-01" db="EMBL/GenBank/DDBJ databases">
        <title>Collection of gut derived symbiotic bacterial strains cultured from healthy donors.</title>
        <authorList>
            <person name="Lin H."/>
            <person name="Kohout C."/>
            <person name="Waligurski E."/>
            <person name="Pamer E.G."/>
        </authorList>
    </citation>
    <scope>NUCLEOTIDE SEQUENCE</scope>
    <source>
        <strain evidence="2">DFI.7.46</strain>
    </source>
</reference>
<dbReference type="AlphaFoldDB" id="A0AAJ1BCW8"/>
<proteinExistence type="predicted"/>
<evidence type="ECO:0000313" key="3">
    <source>
        <dbReference type="Proteomes" id="UP001200537"/>
    </source>
</evidence>
<evidence type="ECO:0000256" key="1">
    <source>
        <dbReference type="SAM" id="SignalP"/>
    </source>
</evidence>
<gene>
    <name evidence="2" type="ORF">L0M99_08165</name>
</gene>
<keyword evidence="1" id="KW-0732">Signal</keyword>
<name>A0AAJ1BCW8_9ACTO</name>
<comment type="caution">
    <text evidence="2">The sequence shown here is derived from an EMBL/GenBank/DDBJ whole genome shotgun (WGS) entry which is preliminary data.</text>
</comment>
<organism evidence="2 3">
    <name type="scientific">Varibaculum cambriense</name>
    <dbReference type="NCBI Taxonomy" id="184870"/>
    <lineage>
        <taxon>Bacteria</taxon>
        <taxon>Bacillati</taxon>
        <taxon>Actinomycetota</taxon>
        <taxon>Actinomycetes</taxon>
        <taxon>Actinomycetales</taxon>
        <taxon>Actinomycetaceae</taxon>
        <taxon>Varibaculum</taxon>
    </lineage>
</organism>
<dbReference type="EMBL" id="JAKNHJ010000016">
    <property type="protein sequence ID" value="MCG4618461.1"/>
    <property type="molecule type" value="Genomic_DNA"/>
</dbReference>
<dbReference type="Proteomes" id="UP001200537">
    <property type="component" value="Unassembled WGS sequence"/>
</dbReference>
<accession>A0AAJ1BCW8</accession>
<feature type="chain" id="PRO_5042599051" description="DUF11 domain-containing protein" evidence="1">
    <location>
        <begin position="33"/>
        <end position="446"/>
    </location>
</feature>